<proteinExistence type="predicted"/>
<feature type="compositionally biased region" description="Polar residues" evidence="1">
    <location>
        <begin position="54"/>
        <end position="67"/>
    </location>
</feature>
<evidence type="ECO:0000313" key="2">
    <source>
        <dbReference type="EMBL" id="CEK97568.1"/>
    </source>
</evidence>
<sequence length="67" mass="7445">PVYRNWNPPLLGTLPDDFLRITVTPSVPARPNKHGAQLHRTMLPVGPERPHFYPTSSSPSNLTTVDS</sequence>
<gene>
    <name evidence="2" type="primary">ORF216220</name>
</gene>
<organism evidence="2">
    <name type="scientific">Arion vulgaris</name>
    <dbReference type="NCBI Taxonomy" id="1028688"/>
    <lineage>
        <taxon>Eukaryota</taxon>
        <taxon>Metazoa</taxon>
        <taxon>Spiralia</taxon>
        <taxon>Lophotrochozoa</taxon>
        <taxon>Mollusca</taxon>
        <taxon>Gastropoda</taxon>
        <taxon>Heterobranchia</taxon>
        <taxon>Euthyneura</taxon>
        <taxon>Panpulmonata</taxon>
        <taxon>Eupulmonata</taxon>
        <taxon>Stylommatophora</taxon>
        <taxon>Helicina</taxon>
        <taxon>Arionoidea</taxon>
        <taxon>Arionidae</taxon>
        <taxon>Arion</taxon>
    </lineage>
</organism>
<dbReference type="AlphaFoldDB" id="A0A0B7BX83"/>
<feature type="non-terminal residue" evidence="2">
    <location>
        <position position="1"/>
    </location>
</feature>
<feature type="region of interest" description="Disordered" evidence="1">
    <location>
        <begin position="44"/>
        <end position="67"/>
    </location>
</feature>
<feature type="non-terminal residue" evidence="2">
    <location>
        <position position="67"/>
    </location>
</feature>
<name>A0A0B7BX83_9EUPU</name>
<evidence type="ECO:0000256" key="1">
    <source>
        <dbReference type="SAM" id="MobiDB-lite"/>
    </source>
</evidence>
<accession>A0A0B7BX83</accession>
<protein>
    <submittedName>
        <fullName evidence="2">Uncharacterized protein</fullName>
    </submittedName>
</protein>
<dbReference type="EMBL" id="HACG01050703">
    <property type="protein sequence ID" value="CEK97568.1"/>
    <property type="molecule type" value="Transcribed_RNA"/>
</dbReference>
<reference evidence="2" key="1">
    <citation type="submission" date="2014-12" db="EMBL/GenBank/DDBJ databases">
        <title>Insight into the proteome of Arion vulgaris.</title>
        <authorList>
            <person name="Aradska J."/>
            <person name="Bulat T."/>
            <person name="Smidak R."/>
            <person name="Sarate P."/>
            <person name="Gangsoo J."/>
            <person name="Sialana F."/>
            <person name="Bilban M."/>
            <person name="Lubec G."/>
        </authorList>
    </citation>
    <scope>NUCLEOTIDE SEQUENCE</scope>
    <source>
        <tissue evidence="2">Skin</tissue>
    </source>
</reference>